<dbReference type="Proteomes" id="UP000032352">
    <property type="component" value="Chromosome"/>
</dbReference>
<evidence type="ECO:0000313" key="1">
    <source>
        <dbReference type="EMBL" id="WDE04861.1"/>
    </source>
</evidence>
<reference evidence="1 2" key="1">
    <citation type="journal article" date="2015" name="Genome Announc.">
        <title>Draft Genome Sequences of Marine Isolates of Thalassomonas viridans and Thalassomonas actiniarum.</title>
        <authorList>
            <person name="Olonade I."/>
            <person name="van Zyl L.J."/>
            <person name="Trindade M."/>
        </authorList>
    </citation>
    <scope>NUCLEOTIDE SEQUENCE [LARGE SCALE GENOMIC DNA]</scope>
    <source>
        <strain evidence="1 2">XOM25</strain>
    </source>
</reference>
<sequence>MHVTSQNLGIVSDGSYEQFKGVTETSGIKGKVILLNDRDEFVVISNYEKPGRSSKIAKYNQEYDSNLKAIGISAGLGGLKAATAKTADSLRTAMETRFQVQEDLEAATDSLPTTAKVRNLTTGAIKGYMRMGEHSELDRLEKIEQQRLEKTKFADFRRQDAENAKLVKEMQAGIKLDSGTYVLMSNGIPQPMDTDMVTPSMNEESQQHLKQTLTHRYGSFIADLAMKEAFTEPTEDVTGDKIQHAAITAKALTKELLSDNSSTLRQEFLQAQDKDKWPTYIAHERCEVLPKKSSFTYDLKNMAIAEQRSNIFLSGKDSSTQESLPAPHTRYAGTTGLGPCIGWIMQSQDGAVSTAHFDGANTRQTTKQYNNPFETCSQLAKNMDPQLGEHDHGDSSGVRSVITWGGGRNENPTSGLNVWAMAEVSHEMGVEPEIYKTNDLSSAIDRETGELFSFPQMGIVDPELVDEHAKTLLSGMELHRTRTIPSESVMHSRLHSIHSTPLSHEYPIYQQKGDDIPLHYLRADINPQWIASSDEADTSEEDSMYAPKIDVINGFNFQDYRNIRDAAGVFREVAQENSKLTDEVLDVLKTRSEDSFHDFEYVKSAVMLRLTGKDSDSQALKQTMTEFFSKPFINEGNFRDAIESLVLEARI</sequence>
<dbReference type="EMBL" id="CP059733">
    <property type="protein sequence ID" value="WDE04861.1"/>
    <property type="molecule type" value="Genomic_DNA"/>
</dbReference>
<keyword evidence="2" id="KW-1185">Reference proteome</keyword>
<organism evidence="1 2">
    <name type="scientific">Thalassomonas viridans</name>
    <dbReference type="NCBI Taxonomy" id="137584"/>
    <lineage>
        <taxon>Bacteria</taxon>
        <taxon>Pseudomonadati</taxon>
        <taxon>Pseudomonadota</taxon>
        <taxon>Gammaproteobacteria</taxon>
        <taxon>Alteromonadales</taxon>
        <taxon>Colwelliaceae</taxon>
        <taxon>Thalassomonas</taxon>
    </lineage>
</organism>
<accession>A0AAF0C8X8</accession>
<dbReference type="RefSeq" id="WP_044837317.1">
    <property type="nucleotide sequence ID" value="NZ_CP059733.1"/>
</dbReference>
<dbReference type="KEGG" id="tvd:SG34_026710"/>
<protein>
    <submittedName>
        <fullName evidence="1">Uncharacterized protein</fullName>
    </submittedName>
</protein>
<gene>
    <name evidence="1" type="ORF">SG34_026710</name>
</gene>
<name>A0AAF0C8X8_9GAMM</name>
<proteinExistence type="predicted"/>
<evidence type="ECO:0000313" key="2">
    <source>
        <dbReference type="Proteomes" id="UP000032352"/>
    </source>
</evidence>
<reference evidence="1 2" key="2">
    <citation type="journal article" date="2022" name="Mar. Drugs">
        <title>Bioassay-Guided Fractionation Leads to the Detection of Cholic Acid Generated by the Rare Thalassomonas sp.</title>
        <authorList>
            <person name="Pheiffer F."/>
            <person name="Schneider Y.K."/>
            <person name="Hansen E.H."/>
            <person name="Andersen J.H."/>
            <person name="Isaksson J."/>
            <person name="Busche T."/>
            <person name="R C."/>
            <person name="Kalinowski J."/>
            <person name="Zyl L.V."/>
            <person name="Trindade M."/>
        </authorList>
    </citation>
    <scope>NUCLEOTIDE SEQUENCE [LARGE SCALE GENOMIC DNA]</scope>
    <source>
        <strain evidence="1 2">XOM25</strain>
    </source>
</reference>
<dbReference type="AlphaFoldDB" id="A0AAF0C8X8"/>